<evidence type="ECO:0000256" key="1">
    <source>
        <dbReference type="SAM" id="SignalP"/>
    </source>
</evidence>
<reference evidence="2" key="1">
    <citation type="submission" date="2023-03" db="EMBL/GenBank/DDBJ databases">
        <title>Complete genome of Cladonia borealis.</title>
        <authorList>
            <person name="Park H."/>
        </authorList>
    </citation>
    <scope>NUCLEOTIDE SEQUENCE</scope>
    <source>
        <strain evidence="2">ANT050790</strain>
    </source>
</reference>
<accession>A0AA39UE25</accession>
<evidence type="ECO:0000313" key="2">
    <source>
        <dbReference type="EMBL" id="KAK0516116.1"/>
    </source>
</evidence>
<dbReference type="EMBL" id="JAFEKC020000003">
    <property type="protein sequence ID" value="KAK0516116.1"/>
    <property type="molecule type" value="Genomic_DNA"/>
</dbReference>
<keyword evidence="1" id="KW-0732">Signal</keyword>
<evidence type="ECO:0000313" key="3">
    <source>
        <dbReference type="Proteomes" id="UP001166286"/>
    </source>
</evidence>
<keyword evidence="3" id="KW-1185">Reference proteome</keyword>
<proteinExistence type="predicted"/>
<dbReference type="AlphaFoldDB" id="A0AA39UE25"/>
<sequence length="183" mass="20344">MYMLFLLSHLLTPTLATAKAAATPIIMYMLFLLSLFLSPTFASPQAAATSTSPYSPSETGRQYNEIATSLKVTAWEEKDCEGKNFVVLEDVRYGQNWSVQFQSYKPSRQLNPPERMDLYNALPTGGAVNLAYDGDVATCEYFFDSPSGNDVDALCHNTEQAMGCMRVWLPPAPYPRPAKHGRK</sequence>
<comment type="caution">
    <text evidence="2">The sequence shown here is derived from an EMBL/GenBank/DDBJ whole genome shotgun (WGS) entry which is preliminary data.</text>
</comment>
<feature type="chain" id="PRO_5041469237" evidence="1">
    <location>
        <begin position="17"/>
        <end position="183"/>
    </location>
</feature>
<feature type="signal peptide" evidence="1">
    <location>
        <begin position="1"/>
        <end position="16"/>
    </location>
</feature>
<dbReference type="Proteomes" id="UP001166286">
    <property type="component" value="Unassembled WGS sequence"/>
</dbReference>
<name>A0AA39UE25_9LECA</name>
<protein>
    <submittedName>
        <fullName evidence="2">Uncharacterized protein</fullName>
    </submittedName>
</protein>
<organism evidence="2 3">
    <name type="scientific">Cladonia borealis</name>
    <dbReference type="NCBI Taxonomy" id="184061"/>
    <lineage>
        <taxon>Eukaryota</taxon>
        <taxon>Fungi</taxon>
        <taxon>Dikarya</taxon>
        <taxon>Ascomycota</taxon>
        <taxon>Pezizomycotina</taxon>
        <taxon>Lecanoromycetes</taxon>
        <taxon>OSLEUM clade</taxon>
        <taxon>Lecanoromycetidae</taxon>
        <taxon>Lecanorales</taxon>
        <taxon>Lecanorineae</taxon>
        <taxon>Cladoniaceae</taxon>
        <taxon>Cladonia</taxon>
    </lineage>
</organism>
<gene>
    <name evidence="2" type="ORF">JMJ35_002150</name>
</gene>